<dbReference type="EMBL" id="BAABXL010000001">
    <property type="protein sequence ID" value="GAA6269602.1"/>
    <property type="molecule type" value="Genomic_DNA"/>
</dbReference>
<comment type="caution">
    <text evidence="3">The sequence shown here is derived from an EMBL/GenBank/DDBJ whole genome shotgun (WGS) entry which is preliminary data.</text>
</comment>
<keyword evidence="4" id="KW-1185">Reference proteome</keyword>
<feature type="coiled-coil region" evidence="1">
    <location>
        <begin position="87"/>
        <end position="114"/>
    </location>
</feature>
<organism evidence="3 4">
    <name type="scientific">Enterocloster alcoholdehydrogenati</name>
    <dbReference type="NCBI Taxonomy" id="2547410"/>
    <lineage>
        <taxon>Bacteria</taxon>
        <taxon>Bacillati</taxon>
        <taxon>Bacillota</taxon>
        <taxon>Clostridia</taxon>
        <taxon>Lachnospirales</taxon>
        <taxon>Lachnospiraceae</taxon>
        <taxon>Enterocloster</taxon>
    </lineage>
</organism>
<evidence type="ECO:0000313" key="4">
    <source>
        <dbReference type="Proteomes" id="UP001600894"/>
    </source>
</evidence>
<accession>A0ABQ0B019</accession>
<protein>
    <recommendedName>
        <fullName evidence="2">Helicase HerA central domain-containing protein</fullName>
    </recommendedName>
</protein>
<dbReference type="SUPFAM" id="SSF52540">
    <property type="entry name" value="P-loop containing nucleoside triphosphate hydrolases"/>
    <property type="match status" value="1"/>
</dbReference>
<dbReference type="RefSeq" id="WP_176255940.1">
    <property type="nucleotide sequence ID" value="NZ_BAABXL010000001.1"/>
</dbReference>
<dbReference type="InterPro" id="IPR051162">
    <property type="entry name" value="T4SS_component"/>
</dbReference>
<dbReference type="CDD" id="cd01127">
    <property type="entry name" value="TrwB_TraG_TraD_VirD4"/>
    <property type="match status" value="1"/>
</dbReference>
<sequence length="626" mass="71180">MKRRKNGVKQDTNLYERDVNENILNIITPSGIDFDRSHINVSENVGTIFCISKYPSDAGYGWLAPICNLEGSSTLIEYRYTSPDRLAKQLNKRISELKDNLETAKQESEKQSISNAVENLRELVNKIIVKGEPVGYVNIMIYVTAENQQELQSRIKRIQSAVSVVECGVRTLIYKQDMAFKSMAPYGIPNYEMVSNVGERPMPISTLMGGYASASSGLNDVGGYYLGKTREQNLVILNQWVRNKDRTNSNWIVTGVPGVGKSTALKDIFFKEYSLGTKIIIFDPEREYADIAKNEYIHGDVIDCASGITGRINPLQIRVGQKITKEDLEEGETLTDYYGEHIGSDLALYLQQLRLFFALYFGKDEFNSEIRTILEQTLIELYNRFHITWETDVSGLHNEDYPIMEDLYNLSKELADEETNEYIKGLRDKLTLKLYSCGKGADQFIWNGYTTLNPQSNFINLDVSNLQESDDNVKRAQYYNLTMWGWQQMSRDRHEKVLFGVDEGYLFVDPENPDLMKFLRNISKRARKYEGGLMFITHSVVDILDPAVKRYGQAIIDNACYKFIMGTDGKNLKETQGLFNLSDKEVSVLSSKSRGQGVFMCGNMRINLTLEIADEILAMFGNAGGR</sequence>
<evidence type="ECO:0000313" key="3">
    <source>
        <dbReference type="EMBL" id="GAA6269602.1"/>
    </source>
</evidence>
<dbReference type="Gene3D" id="3.40.50.300">
    <property type="entry name" value="P-loop containing nucleotide triphosphate hydrolases"/>
    <property type="match status" value="1"/>
</dbReference>
<reference evidence="3 4" key="1">
    <citation type="submission" date="2024-04" db="EMBL/GenBank/DDBJ databases">
        <title>Defined microbial consortia suppress multidrug-resistant proinflammatory Enterobacteriaceae via ecological control.</title>
        <authorList>
            <person name="Furuichi M."/>
            <person name="Kawaguchi T."/>
            <person name="Pust M."/>
            <person name="Yasuma K."/>
            <person name="Plichta D."/>
            <person name="Hasegawa N."/>
            <person name="Ohya T."/>
            <person name="Bhattarai S."/>
            <person name="Sasajima S."/>
            <person name="Aoto Y."/>
            <person name="Tuganbaev T."/>
            <person name="Yaginuma M."/>
            <person name="Ueda M."/>
            <person name="Okahashi N."/>
            <person name="Amafuji K."/>
            <person name="Kiridooshi Y."/>
            <person name="Sugita K."/>
            <person name="Strazar M."/>
            <person name="Skelly A."/>
            <person name="Suda W."/>
            <person name="Hattori M."/>
            <person name="Nakamoto N."/>
            <person name="Caballero S."/>
            <person name="Norman J."/>
            <person name="Olle B."/>
            <person name="Tanoue T."/>
            <person name="Arita M."/>
            <person name="Bucci V."/>
            <person name="Atarashi K."/>
            <person name="Xavier R."/>
            <person name="Honda K."/>
        </authorList>
    </citation>
    <scope>NUCLEOTIDE SEQUENCE [LARGE SCALE GENOMIC DNA]</scope>
    <source>
        <strain evidence="4">f13</strain>
    </source>
</reference>
<dbReference type="PANTHER" id="PTHR30121">
    <property type="entry name" value="UNCHARACTERIZED PROTEIN YJGR-RELATED"/>
    <property type="match status" value="1"/>
</dbReference>
<dbReference type="PANTHER" id="PTHR30121:SF6">
    <property type="entry name" value="SLR6007 PROTEIN"/>
    <property type="match status" value="1"/>
</dbReference>
<gene>
    <name evidence="3" type="ORF">F130042H8_26620</name>
</gene>
<keyword evidence="1" id="KW-0175">Coiled coil</keyword>
<proteinExistence type="predicted"/>
<name>A0ABQ0B019_9FIRM</name>
<dbReference type="Pfam" id="PF01935">
    <property type="entry name" value="DUF87"/>
    <property type="match status" value="1"/>
</dbReference>
<evidence type="ECO:0000259" key="2">
    <source>
        <dbReference type="Pfam" id="PF01935"/>
    </source>
</evidence>
<feature type="domain" description="Helicase HerA central" evidence="2">
    <location>
        <begin position="254"/>
        <end position="318"/>
    </location>
</feature>
<dbReference type="Proteomes" id="UP001600894">
    <property type="component" value="Unassembled WGS sequence"/>
</dbReference>
<evidence type="ECO:0000256" key="1">
    <source>
        <dbReference type="SAM" id="Coils"/>
    </source>
</evidence>
<dbReference type="InterPro" id="IPR027417">
    <property type="entry name" value="P-loop_NTPase"/>
</dbReference>
<dbReference type="Gene3D" id="1.10.8.730">
    <property type="match status" value="1"/>
</dbReference>
<dbReference type="InterPro" id="IPR002789">
    <property type="entry name" value="HerA_central"/>
</dbReference>